<keyword evidence="6" id="KW-0413">Isomerase</keyword>
<dbReference type="GO" id="GO:0009330">
    <property type="term" value="C:DNA topoisomerase type II (double strand cut, ATP-hydrolyzing) complex"/>
    <property type="evidence" value="ECO:0007669"/>
    <property type="project" value="TreeGrafter"/>
</dbReference>
<dbReference type="GO" id="GO:0006265">
    <property type="term" value="P:DNA topological change"/>
    <property type="evidence" value="ECO:0007669"/>
    <property type="project" value="InterPro"/>
</dbReference>
<dbReference type="EMBL" id="VMFD01000029">
    <property type="protein sequence ID" value="TSC65748.1"/>
    <property type="molecule type" value="Genomic_DNA"/>
</dbReference>
<evidence type="ECO:0000313" key="10">
    <source>
        <dbReference type="Proteomes" id="UP000316253"/>
    </source>
</evidence>
<dbReference type="PANTHER" id="PTHR43493">
    <property type="entry name" value="DNA GYRASE/TOPOISOMERASE SUBUNIT A"/>
    <property type="match status" value="1"/>
</dbReference>
<dbReference type="InterPro" id="IPR013758">
    <property type="entry name" value="Topo_IIA_A/C_ab"/>
</dbReference>
<comment type="caution">
    <text evidence="9">The sequence shown here is derived from an EMBL/GenBank/DDBJ whole genome shotgun (WGS) entry which is preliminary data.</text>
</comment>
<comment type="caution">
    <text evidence="7">Lacks conserved residue(s) required for the propagation of feature annotation.</text>
</comment>
<gene>
    <name evidence="9" type="ORF">CEO22_363</name>
</gene>
<dbReference type="FunFam" id="3.30.1360.40:FF:000002">
    <property type="entry name" value="DNA gyrase subunit A"/>
    <property type="match status" value="1"/>
</dbReference>
<evidence type="ECO:0000256" key="1">
    <source>
        <dbReference type="ARBA" id="ARBA00000185"/>
    </source>
</evidence>
<reference evidence="9 10" key="1">
    <citation type="submission" date="2017-08" db="EMBL/GenBank/DDBJ databases">
        <title>Mechanisms for carbon and nitrogen cycling indicate functional differentiation within the Candidate Phyla Radiation.</title>
        <authorList>
            <person name="Danczak R.E."/>
            <person name="Johnston M.D."/>
            <person name="Kenah C."/>
            <person name="Slattery M."/>
            <person name="Wrighton K.C."/>
            <person name="Wilkins M.J."/>
        </authorList>
    </citation>
    <scope>NUCLEOTIDE SEQUENCE [LARGE SCALE GENOMIC DNA]</scope>
    <source>
        <strain evidence="9">Gr01-1014_85</strain>
    </source>
</reference>
<dbReference type="PROSITE" id="PS52040">
    <property type="entry name" value="TOPO_IIA"/>
    <property type="match status" value="1"/>
</dbReference>
<dbReference type="InterPro" id="IPR006691">
    <property type="entry name" value="GyrA/parC_rep"/>
</dbReference>
<dbReference type="Proteomes" id="UP000316253">
    <property type="component" value="Unassembled WGS sequence"/>
</dbReference>
<dbReference type="SUPFAM" id="SSF56719">
    <property type="entry name" value="Type II DNA topoisomerase"/>
    <property type="match status" value="1"/>
</dbReference>
<dbReference type="GO" id="GO:0005524">
    <property type="term" value="F:ATP binding"/>
    <property type="evidence" value="ECO:0007669"/>
    <property type="project" value="InterPro"/>
</dbReference>
<evidence type="ECO:0000259" key="8">
    <source>
        <dbReference type="PROSITE" id="PS52040"/>
    </source>
</evidence>
<dbReference type="Gene3D" id="2.120.10.90">
    <property type="entry name" value="DNA gyrase/topoisomerase IV, subunit A, C-terminal"/>
    <property type="match status" value="2"/>
</dbReference>
<evidence type="ECO:0000256" key="3">
    <source>
        <dbReference type="ARBA" id="ARBA00012895"/>
    </source>
</evidence>
<keyword evidence="5 7" id="KW-0238">DNA-binding</keyword>
<evidence type="ECO:0000256" key="4">
    <source>
        <dbReference type="ARBA" id="ARBA00023029"/>
    </source>
</evidence>
<comment type="similarity">
    <text evidence="2">Belongs to the type II topoisomerase GyrA/ParC subunit family.</text>
</comment>
<dbReference type="GO" id="GO:0003918">
    <property type="term" value="F:DNA topoisomerase type II (double strand cut, ATP-hydrolyzing) activity"/>
    <property type="evidence" value="ECO:0007669"/>
    <property type="project" value="UniProtKB-EC"/>
</dbReference>
<feature type="non-terminal residue" evidence="9">
    <location>
        <position position="1"/>
    </location>
</feature>
<dbReference type="InterPro" id="IPR035516">
    <property type="entry name" value="Gyrase/topoIV_suA_C"/>
</dbReference>
<dbReference type="Gene3D" id="1.10.268.10">
    <property type="entry name" value="Topoisomerase, domain 3"/>
    <property type="match status" value="1"/>
</dbReference>
<protein>
    <recommendedName>
        <fullName evidence="3">DNA topoisomerase (ATP-hydrolyzing)</fullName>
        <ecNumber evidence="3">5.6.2.2</ecNumber>
    </recommendedName>
</protein>
<proteinExistence type="inferred from homology"/>
<dbReference type="Gene3D" id="3.90.199.10">
    <property type="entry name" value="Topoisomerase II, domain 5"/>
    <property type="match status" value="1"/>
</dbReference>
<dbReference type="Gene3D" id="3.30.1360.40">
    <property type="match status" value="1"/>
</dbReference>
<dbReference type="AlphaFoldDB" id="A0A554JBT7"/>
<dbReference type="InterPro" id="IPR013757">
    <property type="entry name" value="Topo_IIA_A_a_sf"/>
</dbReference>
<dbReference type="GO" id="GO:0003677">
    <property type="term" value="F:DNA binding"/>
    <property type="evidence" value="ECO:0007669"/>
    <property type="project" value="UniProtKB-UniRule"/>
</dbReference>
<dbReference type="InterPro" id="IPR013760">
    <property type="entry name" value="Topo_IIA-like_dom_sf"/>
</dbReference>
<dbReference type="EC" id="5.6.2.2" evidence="3"/>
<dbReference type="Pfam" id="PF03989">
    <property type="entry name" value="DNA_gyraseA_C"/>
    <property type="match status" value="5"/>
</dbReference>
<evidence type="ECO:0000256" key="5">
    <source>
        <dbReference type="ARBA" id="ARBA00023125"/>
    </source>
</evidence>
<dbReference type="InterPro" id="IPR002205">
    <property type="entry name" value="Topo_IIA_dom_A"/>
</dbReference>
<dbReference type="SMART" id="SM00434">
    <property type="entry name" value="TOP4c"/>
    <property type="match status" value="1"/>
</dbReference>
<accession>A0A554JBT7</accession>
<comment type="catalytic activity">
    <reaction evidence="1">
        <text>ATP-dependent breakage, passage and rejoining of double-stranded DNA.</text>
        <dbReference type="EC" id="5.6.2.2"/>
    </reaction>
</comment>
<keyword evidence="4" id="KW-0799">Topoisomerase</keyword>
<dbReference type="FunFam" id="1.10.268.10:FF:000001">
    <property type="entry name" value="DNA gyrase subunit A"/>
    <property type="match status" value="1"/>
</dbReference>
<dbReference type="GO" id="GO:0005737">
    <property type="term" value="C:cytoplasm"/>
    <property type="evidence" value="ECO:0007669"/>
    <property type="project" value="TreeGrafter"/>
</dbReference>
<dbReference type="InterPro" id="IPR050220">
    <property type="entry name" value="Type_II_DNA_Topoisomerases"/>
</dbReference>
<evidence type="ECO:0000256" key="6">
    <source>
        <dbReference type="ARBA" id="ARBA00023235"/>
    </source>
</evidence>
<dbReference type="Pfam" id="PF00521">
    <property type="entry name" value="DNA_topoisoIV"/>
    <property type="match status" value="1"/>
</dbReference>
<evidence type="ECO:0000313" key="9">
    <source>
        <dbReference type="EMBL" id="TSC65748.1"/>
    </source>
</evidence>
<feature type="domain" description="Topo IIA-type catalytic" evidence="8">
    <location>
        <begin position="1"/>
        <end position="311"/>
    </location>
</feature>
<evidence type="ECO:0000256" key="7">
    <source>
        <dbReference type="PROSITE-ProRule" id="PRU01384"/>
    </source>
</evidence>
<name>A0A554JBT7_9BACT</name>
<dbReference type="SUPFAM" id="SSF101904">
    <property type="entry name" value="GyrA/ParC C-terminal domain-like"/>
    <property type="match status" value="1"/>
</dbReference>
<evidence type="ECO:0000256" key="2">
    <source>
        <dbReference type="ARBA" id="ARBA00008263"/>
    </source>
</evidence>
<sequence>VVRAILKLIDQPDSDLDALLTEIKGPDFPTAGVIYADQGLRDAYATGRGKVTIRAVATIHDRKQGFSIIISQLPYQVNKSELIERIADLVKLKKIDGITDIRDESDRTEGIRIVIELKAASYPKKVLNRLFELTSLQTTFHFNMLALIDGIQPKTLNLIEILQEFIKHRQIVVRRRTAYLLKKAEERAHILEGIKIALDNIDEVIKVIRGAATRAIAHSELCKKFKLSDIQATAILETRLQTLVALERDKIEAELQEKYAAIAEYKAILASPQRIDEIVKTELEEILAQYGDERRTEVIGNSVNQFKAEDLIPNEQVFVTLTQDNYIKRVPVETYKSQVRGGKGIIGMDTKDEDVVQHLMTVWTHDDIMFFTDKGRLFVAKAYDLPAASRTSKGSAIVNILPLSSDEKVTAMLPLRTADKKEFKYIVMATMMVSRDGQAIQFPEVDLRPLGRSATGVRGIKLRLNDELMSMDVVSHATDAKREPDLLVILQNGIGKRTPISNFRDQSRGGVGVRASKVSEKTGKLVEAFVTQGDAGDVLIVSNQGQTIRLPLKTVKRLGRDTQGVSLMRLKPGDKVASLSLVSESTGEDTVVEPTISAST</sequence>
<dbReference type="PANTHER" id="PTHR43493:SF5">
    <property type="entry name" value="DNA GYRASE SUBUNIT A, CHLOROPLASTIC_MITOCHONDRIAL"/>
    <property type="match status" value="1"/>
</dbReference>
<organism evidence="9 10">
    <name type="scientific">Candidatus Berkelbacteria bacterium Gr01-1014_85</name>
    <dbReference type="NCBI Taxonomy" id="2017150"/>
    <lineage>
        <taxon>Bacteria</taxon>
        <taxon>Candidatus Berkelbacteria</taxon>
    </lineage>
</organism>